<reference evidence="2" key="2">
    <citation type="journal article" date="2023" name="BMC Genomics">
        <title>Pest status, molecular evolution, and epigenetic factors derived from the genome assembly of Frankliniella fusca, a thysanopteran phytovirus vector.</title>
        <authorList>
            <person name="Catto M.A."/>
            <person name="Labadie P.E."/>
            <person name="Jacobson A.L."/>
            <person name="Kennedy G.G."/>
            <person name="Srinivasan R."/>
            <person name="Hunt B.G."/>
        </authorList>
    </citation>
    <scope>NUCLEOTIDE SEQUENCE</scope>
    <source>
        <strain evidence="2">PL_HMW_Pooled</strain>
    </source>
</reference>
<reference evidence="2" key="1">
    <citation type="submission" date="2021-07" db="EMBL/GenBank/DDBJ databases">
        <authorList>
            <person name="Catto M.A."/>
            <person name="Jacobson A."/>
            <person name="Kennedy G."/>
            <person name="Labadie P."/>
            <person name="Hunt B.G."/>
            <person name="Srinivasan R."/>
        </authorList>
    </citation>
    <scope>NUCLEOTIDE SEQUENCE</scope>
    <source>
        <strain evidence="2">PL_HMW_Pooled</strain>
        <tissue evidence="2">Head</tissue>
    </source>
</reference>
<evidence type="ECO:0000256" key="1">
    <source>
        <dbReference type="SAM" id="MobiDB-lite"/>
    </source>
</evidence>
<proteinExistence type="predicted"/>
<dbReference type="AlphaFoldDB" id="A0AAE1H4L0"/>
<evidence type="ECO:0000313" key="2">
    <source>
        <dbReference type="EMBL" id="KAK3914483.1"/>
    </source>
</evidence>
<sequence>MESEDEFEIFLNPDDGPSSNNSSFSSNTATPTRKVNKNKRTSKSQNDSNSGPPKKKVFQHKWTELEAFTGWLAPVKGKPHRAACTACPAEFDLGKSEAEKHAAGAKHQIKVKSIQNTPTITQKFAAQAQSVSSKHKEAVKSAGIRLSAFFAEHNVAVSVVEHLTPVIQKAFKDSPTAQDVTLGRTKCTKMMKNVVGKVETDDVVANVIAVPCYSVMIDGSTDHTSKKFMCVLVKYCSVHEGAVTRLLELVCLDARDCSAQAQFDALSKCLYDKGISMYKIIGFGSDNENTMTGEHNSVWSRIRDVASHAVLVGCNCHSAASSAGVACCKLPPHLDDIISKIYNYIKGSGKRQTNLEEFQEF</sequence>
<keyword evidence="3" id="KW-1185">Reference proteome</keyword>
<accession>A0AAE1H4L0</accession>
<dbReference type="Proteomes" id="UP001219518">
    <property type="component" value="Unassembled WGS sequence"/>
</dbReference>
<name>A0AAE1H4L0_9NEOP</name>
<feature type="compositionally biased region" description="Low complexity" evidence="1">
    <location>
        <begin position="18"/>
        <end position="27"/>
    </location>
</feature>
<evidence type="ECO:0000313" key="3">
    <source>
        <dbReference type="Proteomes" id="UP001219518"/>
    </source>
</evidence>
<protein>
    <submittedName>
        <fullName evidence="2">SCAN domain-containing protein 3</fullName>
    </submittedName>
</protein>
<comment type="caution">
    <text evidence="2">The sequence shown here is derived from an EMBL/GenBank/DDBJ whole genome shotgun (WGS) entry which is preliminary data.</text>
</comment>
<dbReference type="EMBL" id="JAHWGI010000382">
    <property type="protein sequence ID" value="KAK3914483.1"/>
    <property type="molecule type" value="Genomic_DNA"/>
</dbReference>
<dbReference type="PANTHER" id="PTHR37162:SF1">
    <property type="entry name" value="BED-TYPE DOMAIN-CONTAINING PROTEIN"/>
    <property type="match status" value="1"/>
</dbReference>
<dbReference type="PANTHER" id="PTHR37162">
    <property type="entry name" value="HAT FAMILY DIMERISATION DOMAINCONTAINING PROTEIN-RELATED"/>
    <property type="match status" value="1"/>
</dbReference>
<organism evidence="2 3">
    <name type="scientific">Frankliniella fusca</name>
    <dbReference type="NCBI Taxonomy" id="407009"/>
    <lineage>
        <taxon>Eukaryota</taxon>
        <taxon>Metazoa</taxon>
        <taxon>Ecdysozoa</taxon>
        <taxon>Arthropoda</taxon>
        <taxon>Hexapoda</taxon>
        <taxon>Insecta</taxon>
        <taxon>Pterygota</taxon>
        <taxon>Neoptera</taxon>
        <taxon>Paraneoptera</taxon>
        <taxon>Thysanoptera</taxon>
        <taxon>Terebrantia</taxon>
        <taxon>Thripoidea</taxon>
        <taxon>Thripidae</taxon>
        <taxon>Frankliniella</taxon>
    </lineage>
</organism>
<feature type="region of interest" description="Disordered" evidence="1">
    <location>
        <begin position="1"/>
        <end position="57"/>
    </location>
</feature>
<gene>
    <name evidence="2" type="ORF">KUF71_023884</name>
</gene>